<feature type="compositionally biased region" description="Basic and acidic residues" evidence="3">
    <location>
        <begin position="212"/>
        <end position="228"/>
    </location>
</feature>
<dbReference type="SUPFAM" id="SSF48366">
    <property type="entry name" value="Ras GEF"/>
    <property type="match status" value="1"/>
</dbReference>
<feature type="domain" description="Ras-GEF" evidence="4">
    <location>
        <begin position="1"/>
        <end position="215"/>
    </location>
</feature>
<keyword evidence="1 2" id="KW-0344">Guanine-nucleotide releasing factor</keyword>
<dbReference type="Pfam" id="PF00617">
    <property type="entry name" value="RasGEF"/>
    <property type="match status" value="1"/>
</dbReference>
<feature type="region of interest" description="Disordered" evidence="3">
    <location>
        <begin position="204"/>
        <end position="228"/>
    </location>
</feature>
<evidence type="ECO:0000259" key="4">
    <source>
        <dbReference type="PROSITE" id="PS50009"/>
    </source>
</evidence>
<reference evidence="5 6" key="1">
    <citation type="submission" date="2019-09" db="EMBL/GenBank/DDBJ databases">
        <title>Bird 10,000 Genomes (B10K) Project - Family phase.</title>
        <authorList>
            <person name="Zhang G."/>
        </authorList>
    </citation>
    <scope>NUCLEOTIDE SEQUENCE [LARGE SCALE GENOMIC DNA]</scope>
    <source>
        <strain evidence="5">OUT-0056</strain>
        <tissue evidence="5">Blood</tissue>
    </source>
</reference>
<dbReference type="PANTHER" id="PTHR23113">
    <property type="entry name" value="GUANINE NUCLEOTIDE EXCHANGE FACTOR"/>
    <property type="match status" value="1"/>
</dbReference>
<dbReference type="Proteomes" id="UP000524451">
    <property type="component" value="Unassembled WGS sequence"/>
</dbReference>
<dbReference type="EMBL" id="VZUI01091732">
    <property type="protein sequence ID" value="NXV09598.1"/>
    <property type="molecule type" value="Genomic_DNA"/>
</dbReference>
<protein>
    <submittedName>
        <fullName evidence="5">GRP2 protein</fullName>
    </submittedName>
</protein>
<dbReference type="PROSITE" id="PS50009">
    <property type="entry name" value="RASGEF_CAT"/>
    <property type="match status" value="1"/>
</dbReference>
<evidence type="ECO:0000313" key="5">
    <source>
        <dbReference type="EMBL" id="NXV09598.1"/>
    </source>
</evidence>
<dbReference type="PANTHER" id="PTHR23113:SF16">
    <property type="entry name" value="RAS GUANYL-RELEASING PROTEIN 2"/>
    <property type="match status" value="1"/>
</dbReference>
<dbReference type="InterPro" id="IPR001895">
    <property type="entry name" value="RASGEF_cat_dom"/>
</dbReference>
<evidence type="ECO:0000313" key="6">
    <source>
        <dbReference type="Proteomes" id="UP000524451"/>
    </source>
</evidence>
<evidence type="ECO:0000256" key="3">
    <source>
        <dbReference type="SAM" id="MobiDB-lite"/>
    </source>
</evidence>
<sequence>QLGDIRSFARSAGTSSSPALRRLVALSNGLSRWVQLRVLRPLAAPQRAAALGQCLHLAQSLLELRNFNSLLAVVGGLGHGSIARLRRTLVLLTPPLIQLWAQLAEAVGSGGNYRGYRALLGGAGGSGGFRVPALGVHLRDLVSLEAALPDWGGPDRPHPNKLRARFALQGALLAGREQGPPGTPHPDLLRLLEVSLALGPSEEQLHQMSLQREPRESAPVRPRGELGA</sequence>
<dbReference type="GO" id="GO:0005085">
    <property type="term" value="F:guanyl-nucleotide exchange factor activity"/>
    <property type="evidence" value="ECO:0007669"/>
    <property type="project" value="UniProtKB-KW"/>
</dbReference>
<feature type="non-terminal residue" evidence="5">
    <location>
        <position position="228"/>
    </location>
</feature>
<organism evidence="5 6">
    <name type="scientific">Cettia cetti</name>
    <dbReference type="NCBI Taxonomy" id="68486"/>
    <lineage>
        <taxon>Eukaryota</taxon>
        <taxon>Metazoa</taxon>
        <taxon>Chordata</taxon>
        <taxon>Craniata</taxon>
        <taxon>Vertebrata</taxon>
        <taxon>Euteleostomi</taxon>
        <taxon>Archelosauria</taxon>
        <taxon>Archosauria</taxon>
        <taxon>Dinosauria</taxon>
        <taxon>Saurischia</taxon>
        <taxon>Theropoda</taxon>
        <taxon>Coelurosauria</taxon>
        <taxon>Aves</taxon>
        <taxon>Neognathae</taxon>
        <taxon>Neoaves</taxon>
        <taxon>Telluraves</taxon>
        <taxon>Australaves</taxon>
        <taxon>Passeriformes</taxon>
        <taxon>Sylvioidea</taxon>
        <taxon>Sylviidae</taxon>
        <taxon>Acrocephalinae</taxon>
        <taxon>Cettia</taxon>
    </lineage>
</organism>
<accession>A0A7L3R3V1</accession>
<name>A0A7L3R3V1_9SYLV</name>
<evidence type="ECO:0000256" key="1">
    <source>
        <dbReference type="ARBA" id="ARBA00022658"/>
    </source>
</evidence>
<dbReference type="InterPro" id="IPR036964">
    <property type="entry name" value="RASGEF_cat_dom_sf"/>
</dbReference>
<gene>
    <name evidence="5" type="primary">Rasgrp2</name>
    <name evidence="5" type="ORF">CETCET_R16550</name>
</gene>
<keyword evidence="6" id="KW-1185">Reference proteome</keyword>
<comment type="caution">
    <text evidence="5">The sequence shown here is derived from an EMBL/GenBank/DDBJ whole genome shotgun (WGS) entry which is preliminary data.</text>
</comment>
<feature type="non-terminal residue" evidence="5">
    <location>
        <position position="1"/>
    </location>
</feature>
<dbReference type="InterPro" id="IPR008937">
    <property type="entry name" value="Ras-like_GEF"/>
</dbReference>
<dbReference type="AlphaFoldDB" id="A0A7L3R3V1"/>
<dbReference type="Gene3D" id="1.10.840.10">
    <property type="entry name" value="Ras guanine-nucleotide exchange factors catalytic domain"/>
    <property type="match status" value="1"/>
</dbReference>
<dbReference type="InterPro" id="IPR023578">
    <property type="entry name" value="Ras_GEF_dom_sf"/>
</dbReference>
<dbReference type="GO" id="GO:0005886">
    <property type="term" value="C:plasma membrane"/>
    <property type="evidence" value="ECO:0007669"/>
    <property type="project" value="TreeGrafter"/>
</dbReference>
<proteinExistence type="predicted"/>
<dbReference type="GO" id="GO:0007265">
    <property type="term" value="P:Ras protein signal transduction"/>
    <property type="evidence" value="ECO:0007669"/>
    <property type="project" value="TreeGrafter"/>
</dbReference>
<dbReference type="SMART" id="SM00147">
    <property type="entry name" value="RasGEF"/>
    <property type="match status" value="1"/>
</dbReference>
<evidence type="ECO:0000256" key="2">
    <source>
        <dbReference type="PROSITE-ProRule" id="PRU00168"/>
    </source>
</evidence>